<dbReference type="GO" id="GO:0016787">
    <property type="term" value="F:hydrolase activity"/>
    <property type="evidence" value="ECO:0007669"/>
    <property type="project" value="UniProtKB-KW"/>
</dbReference>
<dbReference type="Gene3D" id="3.90.1070.10">
    <property type="match status" value="1"/>
</dbReference>
<dbReference type="InterPro" id="IPR023214">
    <property type="entry name" value="HAD_sf"/>
</dbReference>
<dbReference type="SFLD" id="SFLDG01140">
    <property type="entry name" value="C2.B:_Phosphomannomutase_and_P"/>
    <property type="match status" value="1"/>
</dbReference>
<dbReference type="InterPro" id="IPR036412">
    <property type="entry name" value="HAD-like_sf"/>
</dbReference>
<evidence type="ECO:0000313" key="4">
    <source>
        <dbReference type="Proteomes" id="UP001162131"/>
    </source>
</evidence>
<evidence type="ECO:0000256" key="1">
    <source>
        <dbReference type="ARBA" id="ARBA00022801"/>
    </source>
</evidence>
<dbReference type="Gene3D" id="2.60.40.10">
    <property type="entry name" value="Immunoglobulins"/>
    <property type="match status" value="1"/>
</dbReference>
<dbReference type="PANTHER" id="PTHR46521:SF4">
    <property type="entry name" value="SUCROSE-PHOSPHATASE 2-RELATED"/>
    <property type="match status" value="1"/>
</dbReference>
<dbReference type="SUPFAM" id="SSF56784">
    <property type="entry name" value="HAD-like"/>
    <property type="match status" value="1"/>
</dbReference>
<dbReference type="AlphaFoldDB" id="A0AAU9K945"/>
<dbReference type="EMBL" id="CAJZBQ010000058">
    <property type="protein sequence ID" value="CAG9334481.1"/>
    <property type="molecule type" value="Genomic_DNA"/>
</dbReference>
<dbReference type="Pfam" id="PF05116">
    <property type="entry name" value="S6PP"/>
    <property type="match status" value="1"/>
</dbReference>
<dbReference type="Proteomes" id="UP001162131">
    <property type="component" value="Unassembled WGS sequence"/>
</dbReference>
<evidence type="ECO:0000313" key="3">
    <source>
        <dbReference type="EMBL" id="CAG9334481.1"/>
    </source>
</evidence>
<dbReference type="PANTHER" id="PTHR46521">
    <property type="entry name" value="SUCROSE-PHOSPHATASE 2-RELATED"/>
    <property type="match status" value="1"/>
</dbReference>
<keyword evidence="4" id="KW-1185">Reference proteome</keyword>
<comment type="caution">
    <text evidence="3">The sequence shown here is derived from an EMBL/GenBank/DDBJ whole genome shotgun (WGS) entry which is preliminary data.</text>
</comment>
<organism evidence="3 4">
    <name type="scientific">Blepharisma stoltei</name>
    <dbReference type="NCBI Taxonomy" id="1481888"/>
    <lineage>
        <taxon>Eukaryota</taxon>
        <taxon>Sar</taxon>
        <taxon>Alveolata</taxon>
        <taxon>Ciliophora</taxon>
        <taxon>Postciliodesmatophora</taxon>
        <taxon>Heterotrichea</taxon>
        <taxon>Heterotrichida</taxon>
        <taxon>Blepharismidae</taxon>
        <taxon>Blepharisma</taxon>
    </lineage>
</organism>
<proteinExistence type="predicted"/>
<keyword evidence="1" id="KW-0378">Hydrolase</keyword>
<dbReference type="SFLD" id="SFLDG01141">
    <property type="entry name" value="C2.B.1:_Sucrose_Phosphatase_Li"/>
    <property type="match status" value="1"/>
</dbReference>
<accession>A0AAU9K945</accession>
<reference evidence="3" key="1">
    <citation type="submission" date="2021-09" db="EMBL/GenBank/DDBJ databases">
        <authorList>
            <consortium name="AG Swart"/>
            <person name="Singh M."/>
            <person name="Singh A."/>
            <person name="Seah K."/>
            <person name="Emmerich C."/>
        </authorList>
    </citation>
    <scope>NUCLEOTIDE SEQUENCE</scope>
    <source>
        <strain evidence="3">ATCC30299</strain>
    </source>
</reference>
<dbReference type="InterPro" id="IPR051518">
    <property type="entry name" value="Sucrose_Phosphatase"/>
</dbReference>
<dbReference type="InterPro" id="IPR006380">
    <property type="entry name" value="SPP-like_dom"/>
</dbReference>
<gene>
    <name evidence="3" type="ORF">BSTOLATCC_MIC61096</name>
</gene>
<name>A0AAU9K945_9CILI</name>
<evidence type="ECO:0000259" key="2">
    <source>
        <dbReference type="Pfam" id="PF05116"/>
    </source>
</evidence>
<dbReference type="InterPro" id="IPR013783">
    <property type="entry name" value="Ig-like_fold"/>
</dbReference>
<sequence length="357" mass="41331">MVTIYYRSSWNPCYIHAPVGGHWSSHPMSAHPERRKWLTITIEDIKEFVFTNGNEKWDNPSPGQNYKITGPGAYAVFHGKIIEIKPAKRPVLLISDLDNTLIGNYQPTIEALARFNDYWIQSHYFTGSKLVYNTGRSLEEFLALYEEGYQILDPDLLVTAVGSTVYTLNFDTGAYELRTDYYDLFNQDHWDSHIVDRMVQQEFPWLILPDNCHIYPFKIWFTAKTKDVNKYLKDLKVFLRNPENIVTNGKIIKAKTIVSGRYDMRYIDITPLEGGKGLGVTYAKRLFGFDDKDTIAVGDSGNDIGMMKGDHWSIIVANYEDDLIEWLRKKERKNILIAEHMFGDAVQECIEKIHNTY</sequence>
<dbReference type="SFLD" id="SFLDS00003">
    <property type="entry name" value="Haloacid_Dehalogenase"/>
    <property type="match status" value="1"/>
</dbReference>
<dbReference type="Gene3D" id="3.40.50.1000">
    <property type="entry name" value="HAD superfamily/HAD-like"/>
    <property type="match status" value="1"/>
</dbReference>
<protein>
    <recommendedName>
        <fullName evidence="2">Sucrose phosphatase-like domain-containing protein</fullName>
    </recommendedName>
</protein>
<feature type="domain" description="Sucrose phosphatase-like" evidence="2">
    <location>
        <begin position="90"/>
        <end position="351"/>
    </location>
</feature>